<proteinExistence type="predicted"/>
<keyword evidence="1" id="KW-1133">Transmembrane helix</keyword>
<reference evidence="2 3" key="1">
    <citation type="submission" date="2021-03" db="EMBL/GenBank/DDBJ databases">
        <title>Antimicrobial resistance genes in bacteria isolated from Japanese honey, and their potential for conferring macrolide and lincosamide resistance in the American foulbrood pathogen Paenibacillus larvae.</title>
        <authorList>
            <person name="Okamoto M."/>
            <person name="Kumagai M."/>
            <person name="Kanamori H."/>
            <person name="Takamatsu D."/>
        </authorList>
    </citation>
    <scope>NUCLEOTIDE SEQUENCE [LARGE SCALE GENOMIC DNA]</scope>
    <source>
        <strain evidence="2 3">J15TS10</strain>
    </source>
</reference>
<feature type="transmembrane region" description="Helical" evidence="1">
    <location>
        <begin position="76"/>
        <end position="100"/>
    </location>
</feature>
<dbReference type="Proteomes" id="UP000681290">
    <property type="component" value="Unassembled WGS sequence"/>
</dbReference>
<gene>
    <name evidence="2" type="ORF">J15TS10_28580</name>
</gene>
<comment type="caution">
    <text evidence="2">The sequence shown here is derived from an EMBL/GenBank/DDBJ whole genome shotgun (WGS) entry which is preliminary data.</text>
</comment>
<accession>A0ABQ4MSS8</accession>
<protein>
    <submittedName>
        <fullName evidence="2">Uncharacterized protein</fullName>
    </submittedName>
</protein>
<feature type="transmembrane region" description="Helical" evidence="1">
    <location>
        <begin position="7"/>
        <end position="27"/>
    </location>
</feature>
<name>A0ABQ4MSS8_9BACL</name>
<keyword evidence="1" id="KW-0472">Membrane</keyword>
<keyword evidence="1" id="KW-0812">Transmembrane</keyword>
<evidence type="ECO:0000313" key="3">
    <source>
        <dbReference type="Proteomes" id="UP000681290"/>
    </source>
</evidence>
<feature type="transmembrane region" description="Helical" evidence="1">
    <location>
        <begin position="112"/>
        <end position="134"/>
    </location>
</feature>
<evidence type="ECO:0000256" key="1">
    <source>
        <dbReference type="SAM" id="Phobius"/>
    </source>
</evidence>
<dbReference type="RefSeq" id="WP_213591660.1">
    <property type="nucleotide sequence ID" value="NZ_BOSM01000004.1"/>
</dbReference>
<organism evidence="2 3">
    <name type="scientific">Paenibacillus woosongensis</name>
    <dbReference type="NCBI Taxonomy" id="307580"/>
    <lineage>
        <taxon>Bacteria</taxon>
        <taxon>Bacillati</taxon>
        <taxon>Bacillota</taxon>
        <taxon>Bacilli</taxon>
        <taxon>Bacillales</taxon>
        <taxon>Paenibacillaceae</taxon>
        <taxon>Paenibacillus</taxon>
    </lineage>
</organism>
<keyword evidence="3" id="KW-1185">Reference proteome</keyword>
<sequence length="147" mass="16987">MKVLKWLLALTFYHPVMLSVIIAMPFLPFMIYDDIKIILINEIPVESGSMIVIGLLGFFVYLATKVQFLGIPYRKITVLLPFLHMIIYTSFALSAGVTILNKWADEGLYSKGWAIMLMLLAIVAIRLCMSLLYWKYPIVRRTNQYME</sequence>
<dbReference type="EMBL" id="BOSM01000004">
    <property type="protein sequence ID" value="GIP59044.1"/>
    <property type="molecule type" value="Genomic_DNA"/>
</dbReference>
<evidence type="ECO:0000313" key="2">
    <source>
        <dbReference type="EMBL" id="GIP59044.1"/>
    </source>
</evidence>
<feature type="transmembrane region" description="Helical" evidence="1">
    <location>
        <begin position="47"/>
        <end position="64"/>
    </location>
</feature>